<gene>
    <name evidence="1" type="ORF">HY912_20165</name>
</gene>
<proteinExistence type="predicted"/>
<dbReference type="AlphaFoldDB" id="A0A9D6V746"/>
<evidence type="ECO:0008006" key="3">
    <source>
        <dbReference type="Google" id="ProtNLM"/>
    </source>
</evidence>
<sequence length="471" mass="52742">MRGENATENLSLLDGMAELMVLSNYGSAKNIILFGMGLEGQLDESAMQGALIKALDGFPHFLSGVRECRYMGSNRLMWSDQKDLVPVLQVSDLEIPDESLSFEDRLLAHLDGSLNKDWDLLRTVPTEFHVLHHSQGRHSFIGLVQHAAADAWTISRFIKRLLGGYHEIMSGQPPPWQSEGVRRHLPVKGRSKTDSELWRHLLFLIRKGLMPSIREQYFPKISHNGNGRAEHHIKVVLPTDESRNIINRAARENFTPLDVVIGGVNTAIDEWNRALYIPAGIITTGLTVQMRRRHGPTDAPVNSSAILLKSNPTQRADHASFGRFISVQRVSRFRSRMDVSISQAALSLAKAVRLLPLAMRRKAVHYFLGRPMCSVLVTWLGNGWSGAQGRRFTTDLLARKVGDLEVSEIHGIGHALALKAPIRVWGGLFRERFNLVFTLGGEHFTRPEAESFVERALRTVIENPFGCTSCD</sequence>
<reference evidence="1" key="1">
    <citation type="submission" date="2020-07" db="EMBL/GenBank/DDBJ databases">
        <title>Huge and variable diversity of episymbiotic CPR bacteria and DPANN archaea in groundwater ecosystems.</title>
        <authorList>
            <person name="He C.Y."/>
            <person name="Keren R."/>
            <person name="Whittaker M."/>
            <person name="Farag I.F."/>
            <person name="Doudna J."/>
            <person name="Cate J.H.D."/>
            <person name="Banfield J.F."/>
        </authorList>
    </citation>
    <scope>NUCLEOTIDE SEQUENCE</scope>
    <source>
        <strain evidence="1">NC_groundwater_1664_Pr3_B-0.1um_52_9</strain>
    </source>
</reference>
<dbReference type="InterPro" id="IPR023213">
    <property type="entry name" value="CAT-like_dom_sf"/>
</dbReference>
<name>A0A9D6V746_9BACT</name>
<evidence type="ECO:0000313" key="1">
    <source>
        <dbReference type="EMBL" id="MBI5251815.1"/>
    </source>
</evidence>
<protein>
    <recommendedName>
        <fullName evidence="3">Condensation domain-containing protein</fullName>
    </recommendedName>
</protein>
<accession>A0A9D6V746</accession>
<dbReference type="SUPFAM" id="SSF52777">
    <property type="entry name" value="CoA-dependent acyltransferases"/>
    <property type="match status" value="1"/>
</dbReference>
<dbReference type="Proteomes" id="UP000807825">
    <property type="component" value="Unassembled WGS sequence"/>
</dbReference>
<comment type="caution">
    <text evidence="1">The sequence shown here is derived from an EMBL/GenBank/DDBJ whole genome shotgun (WGS) entry which is preliminary data.</text>
</comment>
<dbReference type="Gene3D" id="3.30.559.10">
    <property type="entry name" value="Chloramphenicol acetyltransferase-like domain"/>
    <property type="match status" value="1"/>
</dbReference>
<dbReference type="EMBL" id="JACRDE010000526">
    <property type="protein sequence ID" value="MBI5251815.1"/>
    <property type="molecule type" value="Genomic_DNA"/>
</dbReference>
<evidence type="ECO:0000313" key="2">
    <source>
        <dbReference type="Proteomes" id="UP000807825"/>
    </source>
</evidence>
<organism evidence="1 2">
    <name type="scientific">Desulfomonile tiedjei</name>
    <dbReference type="NCBI Taxonomy" id="2358"/>
    <lineage>
        <taxon>Bacteria</taxon>
        <taxon>Pseudomonadati</taxon>
        <taxon>Thermodesulfobacteriota</taxon>
        <taxon>Desulfomonilia</taxon>
        <taxon>Desulfomonilales</taxon>
        <taxon>Desulfomonilaceae</taxon>
        <taxon>Desulfomonile</taxon>
    </lineage>
</organism>